<reference evidence="2" key="2">
    <citation type="journal article" date="2015" name="Data Brief">
        <title>Shoot transcriptome of the giant reed, Arundo donax.</title>
        <authorList>
            <person name="Barrero R.A."/>
            <person name="Guerrero F.D."/>
            <person name="Moolhuijzen P."/>
            <person name="Goolsby J.A."/>
            <person name="Tidwell J."/>
            <person name="Bellgard S.E."/>
            <person name="Bellgard M.I."/>
        </authorList>
    </citation>
    <scope>NUCLEOTIDE SEQUENCE</scope>
    <source>
        <tissue evidence="2">Shoot tissue taken approximately 20 cm above the soil surface</tissue>
    </source>
</reference>
<evidence type="ECO:0000313" key="2">
    <source>
        <dbReference type="EMBL" id="JAE35362.1"/>
    </source>
</evidence>
<dbReference type="AlphaFoldDB" id="A0A0A9HF27"/>
<protein>
    <submittedName>
        <fullName evidence="2">Uncharacterized protein</fullName>
    </submittedName>
</protein>
<dbReference type="EMBL" id="GBRH01162534">
    <property type="protein sequence ID" value="JAE35362.1"/>
    <property type="molecule type" value="Transcribed_RNA"/>
</dbReference>
<name>A0A0A9HF27_ARUDO</name>
<evidence type="ECO:0000256" key="1">
    <source>
        <dbReference type="SAM" id="MobiDB-lite"/>
    </source>
</evidence>
<feature type="region of interest" description="Disordered" evidence="1">
    <location>
        <begin position="1"/>
        <end position="57"/>
    </location>
</feature>
<reference evidence="2" key="1">
    <citation type="submission" date="2014-09" db="EMBL/GenBank/DDBJ databases">
        <authorList>
            <person name="Magalhaes I.L.F."/>
            <person name="Oliveira U."/>
            <person name="Santos F.R."/>
            <person name="Vidigal T.H.D.A."/>
            <person name="Brescovit A.D."/>
            <person name="Santos A.J."/>
        </authorList>
    </citation>
    <scope>NUCLEOTIDE SEQUENCE</scope>
    <source>
        <tissue evidence="2">Shoot tissue taken approximately 20 cm above the soil surface</tissue>
    </source>
</reference>
<accession>A0A0A9HF27</accession>
<organism evidence="2">
    <name type="scientific">Arundo donax</name>
    <name type="common">Giant reed</name>
    <name type="synonym">Donax arundinaceus</name>
    <dbReference type="NCBI Taxonomy" id="35708"/>
    <lineage>
        <taxon>Eukaryota</taxon>
        <taxon>Viridiplantae</taxon>
        <taxon>Streptophyta</taxon>
        <taxon>Embryophyta</taxon>
        <taxon>Tracheophyta</taxon>
        <taxon>Spermatophyta</taxon>
        <taxon>Magnoliopsida</taxon>
        <taxon>Liliopsida</taxon>
        <taxon>Poales</taxon>
        <taxon>Poaceae</taxon>
        <taxon>PACMAD clade</taxon>
        <taxon>Arundinoideae</taxon>
        <taxon>Arundineae</taxon>
        <taxon>Arundo</taxon>
    </lineage>
</organism>
<sequence length="57" mass="6398">MGDGGVHRTQRILAARQLGLDMRPRRRRGRAPPPVGHPLILDRTDGFSQHVDSCRVD</sequence>
<proteinExistence type="predicted"/>